<evidence type="ECO:0000256" key="5">
    <source>
        <dbReference type="ARBA" id="ARBA00022598"/>
    </source>
</evidence>
<evidence type="ECO:0000256" key="8">
    <source>
        <dbReference type="ARBA" id="ARBA00022833"/>
    </source>
</evidence>
<dbReference type="EC" id="6.1.1.16" evidence="13"/>
<dbReference type="GO" id="GO:0005524">
    <property type="term" value="F:ATP binding"/>
    <property type="evidence" value="ECO:0007669"/>
    <property type="project" value="UniProtKB-UniRule"/>
</dbReference>
<feature type="binding site" evidence="13">
    <location>
        <position position="243"/>
    </location>
    <ligand>
        <name>Zn(2+)</name>
        <dbReference type="ChEBI" id="CHEBI:29105"/>
    </ligand>
</feature>
<comment type="subunit">
    <text evidence="3 13">Monomer.</text>
</comment>
<evidence type="ECO:0000256" key="6">
    <source>
        <dbReference type="ARBA" id="ARBA00022723"/>
    </source>
</evidence>
<feature type="binding site" evidence="13">
    <location>
        <position position="277"/>
    </location>
    <ligand>
        <name>ATP</name>
        <dbReference type="ChEBI" id="CHEBI:30616"/>
    </ligand>
</feature>
<keyword evidence="6 13" id="KW-0479">Metal-binding</keyword>
<evidence type="ECO:0000256" key="9">
    <source>
        <dbReference type="ARBA" id="ARBA00022840"/>
    </source>
</evidence>
<evidence type="ECO:0000256" key="12">
    <source>
        <dbReference type="ARBA" id="ARBA00047398"/>
    </source>
</evidence>
<feature type="binding site" evidence="13">
    <location>
        <position position="247"/>
    </location>
    <ligand>
        <name>Zn(2+)</name>
        <dbReference type="ChEBI" id="CHEBI:29105"/>
    </ligand>
</feature>
<feature type="binding site" evidence="13">
    <location>
        <position position="218"/>
    </location>
    <ligand>
        <name>Zn(2+)</name>
        <dbReference type="ChEBI" id="CHEBI:29105"/>
    </ligand>
</feature>
<keyword evidence="5 13" id="KW-0436">Ligase</keyword>
<keyword evidence="11 13" id="KW-0030">Aminoacyl-tRNA synthetase</keyword>
<evidence type="ECO:0000313" key="16">
    <source>
        <dbReference type="Proteomes" id="UP000185628"/>
    </source>
</evidence>
<dbReference type="Gene3D" id="1.20.120.1910">
    <property type="entry name" value="Cysteine-tRNA ligase, C-terminal anti-codon recognition domain"/>
    <property type="match status" value="1"/>
</dbReference>
<feature type="binding site" evidence="13">
    <location>
        <position position="29"/>
    </location>
    <ligand>
        <name>Zn(2+)</name>
        <dbReference type="ChEBI" id="CHEBI:29105"/>
    </ligand>
</feature>
<accession>A0A1Q5Q0Y1</accession>
<dbReference type="PANTHER" id="PTHR10890">
    <property type="entry name" value="CYSTEINYL-TRNA SYNTHETASE"/>
    <property type="match status" value="1"/>
</dbReference>
<dbReference type="SUPFAM" id="SSF47323">
    <property type="entry name" value="Anticodon-binding domain of a subclass of class I aminoacyl-tRNA synthetases"/>
    <property type="match status" value="1"/>
</dbReference>
<dbReference type="NCBIfam" id="TIGR00435">
    <property type="entry name" value="cysS"/>
    <property type="match status" value="1"/>
</dbReference>
<dbReference type="GO" id="GO:0006423">
    <property type="term" value="P:cysteinyl-tRNA aminoacylation"/>
    <property type="evidence" value="ECO:0007669"/>
    <property type="project" value="UniProtKB-UniRule"/>
</dbReference>
<dbReference type="InterPro" id="IPR015803">
    <property type="entry name" value="Cys-tRNA-ligase"/>
</dbReference>
<dbReference type="InterPro" id="IPR009080">
    <property type="entry name" value="tRNAsynth_Ia_anticodon-bd"/>
</dbReference>
<dbReference type="GO" id="GO:0008270">
    <property type="term" value="F:zinc ion binding"/>
    <property type="evidence" value="ECO:0007669"/>
    <property type="project" value="UniProtKB-UniRule"/>
</dbReference>
<comment type="cofactor">
    <cofactor evidence="13">
        <name>Zn(2+)</name>
        <dbReference type="ChEBI" id="CHEBI:29105"/>
    </cofactor>
    <text evidence="13">Binds 1 zinc ion per subunit.</text>
</comment>
<organism evidence="15 16">
    <name type="scientific">Bowdeniella nasicola</name>
    <dbReference type="NCBI Taxonomy" id="208480"/>
    <lineage>
        <taxon>Bacteria</taxon>
        <taxon>Bacillati</taxon>
        <taxon>Actinomycetota</taxon>
        <taxon>Actinomycetes</taxon>
        <taxon>Actinomycetales</taxon>
        <taxon>Actinomycetaceae</taxon>
        <taxon>Bowdeniella</taxon>
    </lineage>
</organism>
<evidence type="ECO:0000256" key="2">
    <source>
        <dbReference type="ARBA" id="ARBA00005594"/>
    </source>
</evidence>
<evidence type="ECO:0000256" key="4">
    <source>
        <dbReference type="ARBA" id="ARBA00022490"/>
    </source>
</evidence>
<dbReference type="InterPro" id="IPR014729">
    <property type="entry name" value="Rossmann-like_a/b/a_fold"/>
</dbReference>
<gene>
    <name evidence="13" type="primary">cysS</name>
    <name evidence="15" type="ORF">BSZ39_09990</name>
</gene>
<evidence type="ECO:0000256" key="1">
    <source>
        <dbReference type="ARBA" id="ARBA00004496"/>
    </source>
</evidence>
<dbReference type="Gene3D" id="3.40.50.620">
    <property type="entry name" value="HUPs"/>
    <property type="match status" value="1"/>
</dbReference>
<dbReference type="HAMAP" id="MF_00041">
    <property type="entry name" value="Cys_tRNA_synth"/>
    <property type="match status" value="1"/>
</dbReference>
<dbReference type="OrthoDB" id="9815130at2"/>
<dbReference type="InterPro" id="IPR015273">
    <property type="entry name" value="Cys-tRNA-synt_Ia_DALR"/>
</dbReference>
<evidence type="ECO:0000256" key="10">
    <source>
        <dbReference type="ARBA" id="ARBA00022917"/>
    </source>
</evidence>
<dbReference type="SMART" id="SM00840">
    <property type="entry name" value="DALR_2"/>
    <property type="match status" value="1"/>
</dbReference>
<evidence type="ECO:0000259" key="14">
    <source>
        <dbReference type="SMART" id="SM00840"/>
    </source>
</evidence>
<dbReference type="PRINTS" id="PR00983">
    <property type="entry name" value="TRNASYNTHCYS"/>
</dbReference>
<comment type="catalytic activity">
    <reaction evidence="12 13">
        <text>tRNA(Cys) + L-cysteine + ATP = L-cysteinyl-tRNA(Cys) + AMP + diphosphate</text>
        <dbReference type="Rhea" id="RHEA:17773"/>
        <dbReference type="Rhea" id="RHEA-COMP:9661"/>
        <dbReference type="Rhea" id="RHEA-COMP:9679"/>
        <dbReference type="ChEBI" id="CHEBI:30616"/>
        <dbReference type="ChEBI" id="CHEBI:33019"/>
        <dbReference type="ChEBI" id="CHEBI:35235"/>
        <dbReference type="ChEBI" id="CHEBI:78442"/>
        <dbReference type="ChEBI" id="CHEBI:78517"/>
        <dbReference type="ChEBI" id="CHEBI:456215"/>
        <dbReference type="EC" id="6.1.1.16"/>
    </reaction>
</comment>
<evidence type="ECO:0000256" key="13">
    <source>
        <dbReference type="HAMAP-Rule" id="MF_00041"/>
    </source>
</evidence>
<dbReference type="EMBL" id="MQVR01000067">
    <property type="protein sequence ID" value="OKL53352.1"/>
    <property type="molecule type" value="Genomic_DNA"/>
</dbReference>
<dbReference type="Pfam" id="PF23493">
    <property type="entry name" value="CysS_C"/>
    <property type="match status" value="1"/>
</dbReference>
<comment type="similarity">
    <text evidence="2 13">Belongs to the class-I aminoacyl-tRNA synthetase family.</text>
</comment>
<evidence type="ECO:0000256" key="11">
    <source>
        <dbReference type="ARBA" id="ARBA00023146"/>
    </source>
</evidence>
<sequence>MSVQLYDSATRSVRPLEPVTPGVVRIYLCGATVQGSPHIGHLRAALSFDALVRWLRRRGYEVHYIRNVTDIDDKILAKSAEAGWPWWAWAMRFEREFANAYRALGAVEPTYEPRATGHVPEQIAMVERLIERGHAYDDGAGNVYFSVTSLPDYGSLTRQQLTDLSTTEDDSQIDDAVEAGKRDSRDFALWKAAKPTEPETASWDSPWGRGRPGWHLECSAMSYKYLGETFDIHGGGIDLRFPHHENEQAQSHGAGYGFANMWVHNAWVTTKGEKMSKSLGNSLVVAELLEQVPAPVLRFALCTVHHRSTIEWSSELLDAAAAAWERITGFADRATEYLGTAKLDAPSDIESVPVTDLPEAFVAAMDDDLNVAGALAVIWEHLKAGNTAIAEHEVEMVERELRLVRSMLAVLGLDPHSEQWAATHETNNAAHGALDSLITDMLADRAAARAAKDWARADAIRDQLAAAGITVEDSATGATWHL</sequence>
<dbReference type="CDD" id="cd00672">
    <property type="entry name" value="CysRS_core"/>
    <property type="match status" value="1"/>
</dbReference>
<comment type="subcellular location">
    <subcellularLocation>
        <location evidence="1 13">Cytoplasm</location>
    </subcellularLocation>
</comment>
<dbReference type="RefSeq" id="WP_073717191.1">
    <property type="nucleotide sequence ID" value="NZ_MQVR01000067.1"/>
</dbReference>
<keyword evidence="9 13" id="KW-0067">ATP-binding</keyword>
<dbReference type="InterPro" id="IPR032678">
    <property type="entry name" value="tRNA-synt_1_cat_dom"/>
</dbReference>
<keyword evidence="10 13" id="KW-0648">Protein biosynthesis</keyword>
<dbReference type="PANTHER" id="PTHR10890:SF30">
    <property type="entry name" value="CYSTEINE--TRNA LIGASE"/>
    <property type="match status" value="1"/>
</dbReference>
<keyword evidence="7 13" id="KW-0547">Nucleotide-binding</keyword>
<dbReference type="InterPro" id="IPR024909">
    <property type="entry name" value="Cys-tRNA/MSH_ligase"/>
</dbReference>
<feature type="domain" description="Cysteinyl-tRNA synthetase class Ia DALR" evidence="14">
    <location>
        <begin position="360"/>
        <end position="421"/>
    </location>
</feature>
<dbReference type="Proteomes" id="UP000185628">
    <property type="component" value="Unassembled WGS sequence"/>
</dbReference>
<keyword evidence="8 13" id="KW-0862">Zinc</keyword>
<protein>
    <recommendedName>
        <fullName evidence="13">Cysteine--tRNA ligase</fullName>
        <ecNumber evidence="13">6.1.1.16</ecNumber>
    </recommendedName>
    <alternativeName>
        <fullName evidence="13">Cysteinyl-tRNA synthetase</fullName>
        <shortName evidence="13">CysRS</shortName>
    </alternativeName>
</protein>
<dbReference type="SUPFAM" id="SSF52374">
    <property type="entry name" value="Nucleotidylyl transferase"/>
    <property type="match status" value="1"/>
</dbReference>
<feature type="short sequence motif" description="'KMSKS' region" evidence="13">
    <location>
        <begin position="274"/>
        <end position="278"/>
    </location>
</feature>
<reference evidence="16" key="1">
    <citation type="submission" date="2016-12" db="EMBL/GenBank/DDBJ databases">
        <authorList>
            <person name="Meng X."/>
        </authorList>
    </citation>
    <scope>NUCLEOTIDE SEQUENCE [LARGE SCALE GENOMIC DNA]</scope>
    <source>
        <strain evidence="16">DSM 19116</strain>
    </source>
</reference>
<dbReference type="GO" id="GO:0004817">
    <property type="term" value="F:cysteine-tRNA ligase activity"/>
    <property type="evidence" value="ECO:0007669"/>
    <property type="project" value="UniProtKB-UniRule"/>
</dbReference>
<name>A0A1Q5Q0Y1_9ACTO</name>
<dbReference type="Pfam" id="PF01406">
    <property type="entry name" value="tRNA-synt_1e"/>
    <property type="match status" value="1"/>
</dbReference>
<keyword evidence="16" id="KW-1185">Reference proteome</keyword>
<dbReference type="InterPro" id="IPR056411">
    <property type="entry name" value="CysS_C"/>
</dbReference>
<comment type="caution">
    <text evidence="15">The sequence shown here is derived from an EMBL/GenBank/DDBJ whole genome shotgun (WGS) entry which is preliminary data.</text>
</comment>
<feature type="short sequence motif" description="'HIGH' region" evidence="13">
    <location>
        <begin position="31"/>
        <end position="41"/>
    </location>
</feature>
<dbReference type="FunFam" id="3.40.50.620:FF:000068">
    <property type="entry name" value="Cysteine--tRNA ligase"/>
    <property type="match status" value="1"/>
</dbReference>
<dbReference type="STRING" id="208480.SAMN02910418_01155"/>
<keyword evidence="4 13" id="KW-0963">Cytoplasm</keyword>
<evidence type="ECO:0000256" key="7">
    <source>
        <dbReference type="ARBA" id="ARBA00022741"/>
    </source>
</evidence>
<dbReference type="AlphaFoldDB" id="A0A1Q5Q0Y1"/>
<proteinExistence type="inferred from homology"/>
<evidence type="ECO:0000313" key="15">
    <source>
        <dbReference type="EMBL" id="OKL53352.1"/>
    </source>
</evidence>
<dbReference type="GO" id="GO:0005829">
    <property type="term" value="C:cytosol"/>
    <property type="evidence" value="ECO:0007669"/>
    <property type="project" value="TreeGrafter"/>
</dbReference>
<evidence type="ECO:0000256" key="3">
    <source>
        <dbReference type="ARBA" id="ARBA00011245"/>
    </source>
</evidence>
<dbReference type="Pfam" id="PF09190">
    <property type="entry name" value="DALR_2"/>
    <property type="match status" value="1"/>
</dbReference>